<protein>
    <submittedName>
        <fullName evidence="1">Uncharacterized protein</fullName>
    </submittedName>
</protein>
<dbReference type="EMBL" id="GBRH01275191">
    <property type="protein sequence ID" value="JAD22704.1"/>
    <property type="molecule type" value="Transcribed_RNA"/>
</dbReference>
<organism evidence="1">
    <name type="scientific">Arundo donax</name>
    <name type="common">Giant reed</name>
    <name type="synonym">Donax arundinaceus</name>
    <dbReference type="NCBI Taxonomy" id="35708"/>
    <lineage>
        <taxon>Eukaryota</taxon>
        <taxon>Viridiplantae</taxon>
        <taxon>Streptophyta</taxon>
        <taxon>Embryophyta</taxon>
        <taxon>Tracheophyta</taxon>
        <taxon>Spermatophyta</taxon>
        <taxon>Magnoliopsida</taxon>
        <taxon>Liliopsida</taxon>
        <taxon>Poales</taxon>
        <taxon>Poaceae</taxon>
        <taxon>PACMAD clade</taxon>
        <taxon>Arundinoideae</taxon>
        <taxon>Arundineae</taxon>
        <taxon>Arundo</taxon>
    </lineage>
</organism>
<reference evidence="1" key="1">
    <citation type="submission" date="2014-09" db="EMBL/GenBank/DDBJ databases">
        <authorList>
            <person name="Magalhaes I.L.F."/>
            <person name="Oliveira U."/>
            <person name="Santos F.R."/>
            <person name="Vidigal T.H.D.A."/>
            <person name="Brescovit A.D."/>
            <person name="Santos A.J."/>
        </authorList>
    </citation>
    <scope>NUCLEOTIDE SEQUENCE</scope>
    <source>
        <tissue evidence="1">Shoot tissue taken approximately 20 cm above the soil surface</tissue>
    </source>
</reference>
<name>A0A0A8Y9Z0_ARUDO</name>
<dbReference type="AlphaFoldDB" id="A0A0A8Y9Z0"/>
<accession>A0A0A8Y9Z0</accession>
<reference evidence="1" key="2">
    <citation type="journal article" date="2015" name="Data Brief">
        <title>Shoot transcriptome of the giant reed, Arundo donax.</title>
        <authorList>
            <person name="Barrero R.A."/>
            <person name="Guerrero F.D."/>
            <person name="Moolhuijzen P."/>
            <person name="Goolsby J.A."/>
            <person name="Tidwell J."/>
            <person name="Bellgard S.E."/>
            <person name="Bellgard M.I."/>
        </authorList>
    </citation>
    <scope>NUCLEOTIDE SEQUENCE</scope>
    <source>
        <tissue evidence="1">Shoot tissue taken approximately 20 cm above the soil surface</tissue>
    </source>
</reference>
<proteinExistence type="predicted"/>
<sequence>MLWSQPLSFPADLFATCWSDSPKNLGVGLHNYFLALSVDQLSTKWFNCFWCSILQFDDLHTHRPQLPPLPQLCSAIFS</sequence>
<evidence type="ECO:0000313" key="1">
    <source>
        <dbReference type="EMBL" id="JAD22704.1"/>
    </source>
</evidence>